<evidence type="ECO:0000313" key="2">
    <source>
        <dbReference type="Proteomes" id="UP000235739"/>
    </source>
</evidence>
<reference evidence="1 2" key="1">
    <citation type="journal article" date="2017" name="Elife">
        <title>Extensive horizontal gene transfer in cheese-associated bacteria.</title>
        <authorList>
            <person name="Bonham K.S."/>
            <person name="Wolfe B.E."/>
            <person name="Dutton R.J."/>
        </authorList>
    </citation>
    <scope>NUCLEOTIDE SEQUENCE [LARGE SCALE GENOMIC DNA]</scope>
    <source>
        <strain evidence="1 2">JB182</strain>
    </source>
</reference>
<accession>A0A2N7RZJ8</accession>
<comment type="caution">
    <text evidence="1">The sequence shown here is derived from an EMBL/GenBank/DDBJ whole genome shotgun (WGS) entry which is preliminary data.</text>
</comment>
<dbReference type="AlphaFoldDB" id="A0A2N7RZJ8"/>
<dbReference type="RefSeq" id="WP_102598539.1">
    <property type="nucleotide sequence ID" value="NZ_PNQX01000002.1"/>
</dbReference>
<organism evidence="1 2">
    <name type="scientific">Glutamicibacter arilaitensis</name>
    <dbReference type="NCBI Taxonomy" id="256701"/>
    <lineage>
        <taxon>Bacteria</taxon>
        <taxon>Bacillati</taxon>
        <taxon>Actinomycetota</taxon>
        <taxon>Actinomycetes</taxon>
        <taxon>Micrococcales</taxon>
        <taxon>Micrococcaceae</taxon>
        <taxon>Glutamicibacter</taxon>
    </lineage>
</organism>
<proteinExistence type="predicted"/>
<protein>
    <submittedName>
        <fullName evidence="1">Uncharacterized protein</fullName>
    </submittedName>
</protein>
<sequence>MAEKLIQAAEEALNLLIEAGADTPSKAGTAHNRIRRAISQLKVATSSEDGETVASPTTAPRKGFIEGDSTMFDELQSVQQERCSKVNGTYCKRHEVEHGREDSPAVVTYRDGASETFQIRKVDVERDWIFLRNSAGKTVAIIAAREVHSITRK</sequence>
<gene>
    <name evidence="1" type="ORF">CIK84_11415</name>
</gene>
<name>A0A2N7RZJ8_9MICC</name>
<dbReference type="EMBL" id="PNQX01000002">
    <property type="protein sequence ID" value="PMQ19312.1"/>
    <property type="molecule type" value="Genomic_DNA"/>
</dbReference>
<dbReference type="Proteomes" id="UP000235739">
    <property type="component" value="Unassembled WGS sequence"/>
</dbReference>
<evidence type="ECO:0000313" key="1">
    <source>
        <dbReference type="EMBL" id="PMQ19312.1"/>
    </source>
</evidence>